<proteinExistence type="predicted"/>
<dbReference type="EMBL" id="ML119053">
    <property type="protein sequence ID" value="ROT39996.1"/>
    <property type="molecule type" value="Genomic_DNA"/>
</dbReference>
<feature type="region of interest" description="Disordered" evidence="1">
    <location>
        <begin position="563"/>
        <end position="584"/>
    </location>
</feature>
<gene>
    <name evidence="3" type="ORF">SODALDRAFT_358413</name>
</gene>
<dbReference type="RefSeq" id="XP_028467802.1">
    <property type="nucleotide sequence ID" value="XM_028614099.1"/>
</dbReference>
<keyword evidence="2" id="KW-0812">Transmembrane</keyword>
<keyword evidence="2" id="KW-1133">Transmembrane helix</keyword>
<accession>A0A3N2PZY6</accession>
<evidence type="ECO:0000256" key="1">
    <source>
        <dbReference type="SAM" id="MobiDB-lite"/>
    </source>
</evidence>
<dbReference type="Proteomes" id="UP000272025">
    <property type="component" value="Unassembled WGS sequence"/>
</dbReference>
<organism evidence="3 4">
    <name type="scientific">Sodiomyces alkalinus (strain CBS 110278 / VKM F-3762 / F11)</name>
    <name type="common">Alkaliphilic filamentous fungus</name>
    <dbReference type="NCBI Taxonomy" id="1314773"/>
    <lineage>
        <taxon>Eukaryota</taxon>
        <taxon>Fungi</taxon>
        <taxon>Dikarya</taxon>
        <taxon>Ascomycota</taxon>
        <taxon>Pezizomycotina</taxon>
        <taxon>Sordariomycetes</taxon>
        <taxon>Hypocreomycetidae</taxon>
        <taxon>Glomerellales</taxon>
        <taxon>Plectosphaerellaceae</taxon>
        <taxon>Sodiomyces</taxon>
    </lineage>
</organism>
<dbReference type="GeneID" id="39582577"/>
<protein>
    <submittedName>
        <fullName evidence="3">Uncharacterized protein</fullName>
    </submittedName>
</protein>
<evidence type="ECO:0000313" key="4">
    <source>
        <dbReference type="Proteomes" id="UP000272025"/>
    </source>
</evidence>
<sequence>MAPLGFDERTCGFEAKDGSKVYVRWGDAKTVTGYQVCDRGDILDALLGYWIASKCSVGWVGLFAIVIFFDPQRRKSRKAKNDFTDGAKWQAGADCWLFAFPSWIQYHSRREIGTTNLYPLNSRYMQRSLIGVVLQNGEAAAVENLCQMSPHAKLDPELAGAGDAFSQMDFAVKRPRWDGMYMRERQVAGNGYKKRKLGCVGQLNLTRDFHGSNPSVTDSDLLLPVNGTRPTPYLMQEQELFVEQQQLEILCDVVIYPGKEGKREKYNVQRTWTALRADDAAAAAAAAATAPGMGFNLCTKYVVWSMRNFFKVAAQVNASCLKRGSPKISDALVVKDYKLILSKRSAATRYGFFRGLLEIETHVSDHHQREMGMGKGDATQRNAMSRRSPRYLISPKHRRSINGLLVEGEVPSAGCRGIPVQSWSTDEVRRNVRGGRCLASVPPSSCCVWKHIPRRQDEELGVTASMLPRVVTDGWLTHSLFSTSLGEQLLLAWRNGEVDGRDAIPFFVTPEQGERCRHVTFTLPQMPQNGAQIPCQSIMAPMLFSSFLLGVSSWHGDAQVAPKTADSAKGVQAREREGGGGPAEYLRQLIGTNRVDKLVGGKRKDEMGHCRFAIRSSSPLESPPLRSDSDVYFSSENLGNTRSGYKSLKRHHTIPDTWPATHVLSMSFSYSVCPGSSTPCCRCRIGGMVTVFELPTFDLGNQASSLHPWLGRAKMELQVDGDIDLSADSGAGKSSEWLRGFQSKGKKNTNHLSYRRLEPLHAANMRPQCAALFLADPATEPPGRLSCSPASFLMADALLSLSSAIFVVRYRAKLLSHSVQGVWEPDMSRHSESIGTRTSSCALAGRISSSSPVHADLDSISAWSNNAEGAFREGHIATGLAAHQRPVLHEILSRSRSRTAIAALAALMAGTIFPLLGQPSNSCARQASRGAQVALLVLASAL</sequence>
<name>A0A3N2PZY6_SODAK</name>
<reference evidence="3 4" key="1">
    <citation type="journal article" date="2018" name="Mol. Ecol.">
        <title>The obligate alkalophilic soda-lake fungus Sodiomyces alkalinus has shifted to a protein diet.</title>
        <authorList>
            <person name="Grum-Grzhimaylo A.A."/>
            <person name="Falkoski D.L."/>
            <person name="van den Heuvel J."/>
            <person name="Valero-Jimenez C.A."/>
            <person name="Min B."/>
            <person name="Choi I.G."/>
            <person name="Lipzen A."/>
            <person name="Daum C.G."/>
            <person name="Aanen D.K."/>
            <person name="Tsang A."/>
            <person name="Henrissat B."/>
            <person name="Bilanenko E.N."/>
            <person name="de Vries R.P."/>
            <person name="van Kan J.A.L."/>
            <person name="Grigoriev I.V."/>
            <person name="Debets A.J.M."/>
        </authorList>
    </citation>
    <scope>NUCLEOTIDE SEQUENCE [LARGE SCALE GENOMIC DNA]</scope>
    <source>
        <strain evidence="3 4">F11</strain>
    </source>
</reference>
<keyword evidence="4" id="KW-1185">Reference proteome</keyword>
<feature type="transmembrane region" description="Helical" evidence="2">
    <location>
        <begin position="49"/>
        <end position="69"/>
    </location>
</feature>
<dbReference type="AlphaFoldDB" id="A0A3N2PZY6"/>
<evidence type="ECO:0000313" key="3">
    <source>
        <dbReference type="EMBL" id="ROT39996.1"/>
    </source>
</evidence>
<keyword evidence="2" id="KW-0472">Membrane</keyword>
<evidence type="ECO:0000256" key="2">
    <source>
        <dbReference type="SAM" id="Phobius"/>
    </source>
</evidence>